<sequence>MGMESTLTCLLTLHPVLSILVSYISKKDLKRLALTSRSTYQSLGLNDPSRDYWKFLVSCTRKTCMFEETCQFDHHGDPSLLRNALKSIPKDTDEIILCVIHEVETYTESNAHEQAQAPPNIMYQV</sequence>
<feature type="signal peptide" evidence="1">
    <location>
        <begin position="1"/>
        <end position="18"/>
    </location>
</feature>
<feature type="chain" id="PRO_5018286432" description="F-box domain-containing protein" evidence="1">
    <location>
        <begin position="19"/>
        <end position="125"/>
    </location>
</feature>
<evidence type="ECO:0008006" key="4">
    <source>
        <dbReference type="Google" id="ProtNLM"/>
    </source>
</evidence>
<proteinExistence type="predicted"/>
<protein>
    <recommendedName>
        <fullName evidence="4">F-box domain-containing protein</fullName>
    </recommendedName>
</protein>
<dbReference type="OrthoDB" id="10420354at2759"/>
<evidence type="ECO:0000313" key="2">
    <source>
        <dbReference type="EMBL" id="RPB15557.1"/>
    </source>
</evidence>
<reference evidence="2 3" key="1">
    <citation type="journal article" date="2018" name="Nat. Ecol. Evol.">
        <title>Pezizomycetes genomes reveal the molecular basis of ectomycorrhizal truffle lifestyle.</title>
        <authorList>
            <person name="Murat C."/>
            <person name="Payen T."/>
            <person name="Noel B."/>
            <person name="Kuo A."/>
            <person name="Morin E."/>
            <person name="Chen J."/>
            <person name="Kohler A."/>
            <person name="Krizsan K."/>
            <person name="Balestrini R."/>
            <person name="Da Silva C."/>
            <person name="Montanini B."/>
            <person name="Hainaut M."/>
            <person name="Levati E."/>
            <person name="Barry K.W."/>
            <person name="Belfiori B."/>
            <person name="Cichocki N."/>
            <person name="Clum A."/>
            <person name="Dockter R.B."/>
            <person name="Fauchery L."/>
            <person name="Guy J."/>
            <person name="Iotti M."/>
            <person name="Le Tacon F."/>
            <person name="Lindquist E.A."/>
            <person name="Lipzen A."/>
            <person name="Malagnac F."/>
            <person name="Mello A."/>
            <person name="Molinier V."/>
            <person name="Miyauchi S."/>
            <person name="Poulain J."/>
            <person name="Riccioni C."/>
            <person name="Rubini A."/>
            <person name="Sitrit Y."/>
            <person name="Splivallo R."/>
            <person name="Traeger S."/>
            <person name="Wang M."/>
            <person name="Zifcakova L."/>
            <person name="Wipf D."/>
            <person name="Zambonelli A."/>
            <person name="Paolocci F."/>
            <person name="Nowrousian M."/>
            <person name="Ottonello S."/>
            <person name="Baldrian P."/>
            <person name="Spatafora J.W."/>
            <person name="Henrissat B."/>
            <person name="Nagy L.G."/>
            <person name="Aury J.M."/>
            <person name="Wincker P."/>
            <person name="Grigoriev I.V."/>
            <person name="Bonfante P."/>
            <person name="Martin F.M."/>
        </authorList>
    </citation>
    <scope>NUCLEOTIDE SEQUENCE [LARGE SCALE GENOMIC DNA]</scope>
    <source>
        <strain evidence="2 3">CCBAS932</strain>
    </source>
</reference>
<dbReference type="EMBL" id="ML119112">
    <property type="protein sequence ID" value="RPB15557.1"/>
    <property type="molecule type" value="Genomic_DNA"/>
</dbReference>
<dbReference type="AlphaFoldDB" id="A0A3N4KYF0"/>
<gene>
    <name evidence="2" type="ORF">P167DRAFT_542719</name>
</gene>
<dbReference type="InParanoid" id="A0A3N4KYF0"/>
<accession>A0A3N4KYF0</accession>
<evidence type="ECO:0000313" key="3">
    <source>
        <dbReference type="Proteomes" id="UP000277580"/>
    </source>
</evidence>
<evidence type="ECO:0000256" key="1">
    <source>
        <dbReference type="SAM" id="SignalP"/>
    </source>
</evidence>
<dbReference type="Proteomes" id="UP000277580">
    <property type="component" value="Unassembled WGS sequence"/>
</dbReference>
<keyword evidence="3" id="KW-1185">Reference proteome</keyword>
<keyword evidence="1" id="KW-0732">Signal</keyword>
<name>A0A3N4KYF0_9PEZI</name>
<organism evidence="2 3">
    <name type="scientific">Morchella conica CCBAS932</name>
    <dbReference type="NCBI Taxonomy" id="1392247"/>
    <lineage>
        <taxon>Eukaryota</taxon>
        <taxon>Fungi</taxon>
        <taxon>Dikarya</taxon>
        <taxon>Ascomycota</taxon>
        <taxon>Pezizomycotina</taxon>
        <taxon>Pezizomycetes</taxon>
        <taxon>Pezizales</taxon>
        <taxon>Morchellaceae</taxon>
        <taxon>Morchella</taxon>
    </lineage>
</organism>